<evidence type="ECO:0000256" key="1">
    <source>
        <dbReference type="ARBA" id="ARBA00022723"/>
    </source>
</evidence>
<reference evidence="4 5" key="1">
    <citation type="submission" date="2020-07" db="EMBL/GenBank/DDBJ databases">
        <title>Whole genome sequence of Sphingobium yanoikuyae A3.</title>
        <authorList>
            <person name="Han S.-S."/>
        </authorList>
    </citation>
    <scope>NUCLEOTIDE SEQUENCE [LARGE SCALE GENOMIC DNA]</scope>
    <source>
        <strain evidence="4 5">A3</strain>
    </source>
</reference>
<dbReference type="GO" id="GO:0050313">
    <property type="term" value="F:sulfur dioxygenase activity"/>
    <property type="evidence" value="ECO:0007669"/>
    <property type="project" value="InterPro"/>
</dbReference>
<protein>
    <submittedName>
        <fullName evidence="4">MBL fold metallo-hydrolase</fullName>
    </submittedName>
</protein>
<name>A0A9X7UDJ5_SPHYA</name>
<evidence type="ECO:0000313" key="4">
    <source>
        <dbReference type="EMBL" id="QNG48318.1"/>
    </source>
</evidence>
<organism evidence="4 5">
    <name type="scientific">Sphingobium yanoikuyae</name>
    <name type="common">Sphingomonas yanoikuyae</name>
    <dbReference type="NCBI Taxonomy" id="13690"/>
    <lineage>
        <taxon>Bacteria</taxon>
        <taxon>Pseudomonadati</taxon>
        <taxon>Pseudomonadota</taxon>
        <taxon>Alphaproteobacteria</taxon>
        <taxon>Sphingomonadales</taxon>
        <taxon>Sphingomonadaceae</taxon>
        <taxon>Sphingobium</taxon>
    </lineage>
</organism>
<dbReference type="CDD" id="cd07724">
    <property type="entry name" value="POD-like_MBL-fold"/>
    <property type="match status" value="1"/>
</dbReference>
<dbReference type="Proteomes" id="UP000515377">
    <property type="component" value="Chromosome"/>
</dbReference>
<dbReference type="GO" id="GO:0070813">
    <property type="term" value="P:hydrogen sulfide metabolic process"/>
    <property type="evidence" value="ECO:0007669"/>
    <property type="project" value="TreeGrafter"/>
</dbReference>
<dbReference type="InterPro" id="IPR051682">
    <property type="entry name" value="Mito_Persulfide_Diox"/>
</dbReference>
<evidence type="ECO:0000313" key="5">
    <source>
        <dbReference type="Proteomes" id="UP000515377"/>
    </source>
</evidence>
<evidence type="ECO:0000259" key="3">
    <source>
        <dbReference type="SMART" id="SM00849"/>
    </source>
</evidence>
<dbReference type="SMART" id="SM00849">
    <property type="entry name" value="Lactamase_B"/>
    <property type="match status" value="1"/>
</dbReference>
<dbReference type="Gene3D" id="3.60.15.10">
    <property type="entry name" value="Ribonuclease Z/Hydroxyacylglutathione hydrolase-like"/>
    <property type="match status" value="1"/>
</dbReference>
<keyword evidence="1" id="KW-0479">Metal-binding</keyword>
<sequence>MLFRQLYEPESSTYTYLIGCEETGECVLIDPVLEAAERDLTVVQELDLRLAMTIETHIHADHVSSAARLRSLTGCKVAYPAMEGLACADIGIKEGEPVAVGSLSLRPLFTPGHTDTHHSYLLEQGGQARVFTGDALLIDGCGRTDFQNGSADILRRPNASESGPCRSIMKPKAAR</sequence>
<dbReference type="AlphaFoldDB" id="A0A9X7UDJ5"/>
<dbReference type="SUPFAM" id="SSF56281">
    <property type="entry name" value="Metallo-hydrolase/oxidoreductase"/>
    <property type="match status" value="1"/>
</dbReference>
<accession>A0A9X7UDJ5</accession>
<dbReference type="InterPro" id="IPR036866">
    <property type="entry name" value="RibonucZ/Hydroxyglut_hydro"/>
</dbReference>
<dbReference type="PANTHER" id="PTHR43084">
    <property type="entry name" value="PERSULFIDE DIOXYGENASE ETHE1"/>
    <property type="match status" value="1"/>
</dbReference>
<dbReference type="GO" id="GO:0046872">
    <property type="term" value="F:metal ion binding"/>
    <property type="evidence" value="ECO:0007669"/>
    <property type="project" value="UniProtKB-KW"/>
</dbReference>
<evidence type="ECO:0000256" key="2">
    <source>
        <dbReference type="SAM" id="MobiDB-lite"/>
    </source>
</evidence>
<gene>
    <name evidence="4" type="ORF">H3V42_12570</name>
</gene>
<dbReference type="InterPro" id="IPR001279">
    <property type="entry name" value="Metallo-B-lactamas"/>
</dbReference>
<dbReference type="EMBL" id="CP060122">
    <property type="protein sequence ID" value="QNG48318.1"/>
    <property type="molecule type" value="Genomic_DNA"/>
</dbReference>
<dbReference type="InterPro" id="IPR044528">
    <property type="entry name" value="POD-like_MBL-fold"/>
</dbReference>
<dbReference type="PANTHER" id="PTHR43084:SF1">
    <property type="entry name" value="PERSULFIDE DIOXYGENASE ETHE1, MITOCHONDRIAL"/>
    <property type="match status" value="1"/>
</dbReference>
<dbReference type="GO" id="GO:0006749">
    <property type="term" value="P:glutathione metabolic process"/>
    <property type="evidence" value="ECO:0007669"/>
    <property type="project" value="InterPro"/>
</dbReference>
<proteinExistence type="predicted"/>
<dbReference type="Pfam" id="PF00753">
    <property type="entry name" value="Lactamase_B"/>
    <property type="match status" value="1"/>
</dbReference>
<feature type="domain" description="Metallo-beta-lactamase" evidence="3">
    <location>
        <begin position="12"/>
        <end position="175"/>
    </location>
</feature>
<feature type="region of interest" description="Disordered" evidence="2">
    <location>
        <begin position="154"/>
        <end position="175"/>
    </location>
</feature>